<name>A0AA87YCP9_9BURK</name>
<dbReference type="Proteomes" id="UP000619512">
    <property type="component" value="Unassembled WGS sequence"/>
</dbReference>
<reference evidence="1" key="2">
    <citation type="submission" date="2022-12" db="EMBL/GenBank/DDBJ databases">
        <authorList>
            <person name="Sun Q."/>
            <person name="Kim S."/>
        </authorList>
    </citation>
    <scope>NUCLEOTIDE SEQUENCE</scope>
    <source>
        <strain evidence="1">KCTC 12344</strain>
    </source>
</reference>
<gene>
    <name evidence="1" type="ORF">GCM10007388_23540</name>
</gene>
<reference evidence="1" key="1">
    <citation type="journal article" date="2014" name="Int. J. Syst. Evol. Microbiol.">
        <title>Complete genome sequence of Corynebacterium casei LMG S-19264T (=DSM 44701T), isolated from a smear-ripened cheese.</title>
        <authorList>
            <consortium name="US DOE Joint Genome Institute (JGI-PGF)"/>
            <person name="Walter F."/>
            <person name="Albersmeier A."/>
            <person name="Kalinowski J."/>
            <person name="Ruckert C."/>
        </authorList>
    </citation>
    <scope>NUCLEOTIDE SEQUENCE</scope>
    <source>
        <strain evidence="1">KCTC 12344</strain>
    </source>
</reference>
<protein>
    <submittedName>
        <fullName evidence="1">Uncharacterized protein</fullName>
    </submittedName>
</protein>
<organism evidence="1 2">
    <name type="scientific">Pseudoduganella plicata</name>
    <dbReference type="NCBI Taxonomy" id="321984"/>
    <lineage>
        <taxon>Bacteria</taxon>
        <taxon>Pseudomonadati</taxon>
        <taxon>Pseudomonadota</taxon>
        <taxon>Betaproteobacteria</taxon>
        <taxon>Burkholderiales</taxon>
        <taxon>Oxalobacteraceae</taxon>
        <taxon>Telluria group</taxon>
        <taxon>Pseudoduganella</taxon>
    </lineage>
</organism>
<accession>A0AA87YCP9</accession>
<comment type="caution">
    <text evidence="1">The sequence shown here is derived from an EMBL/GenBank/DDBJ whole genome shotgun (WGS) entry which is preliminary data.</text>
</comment>
<evidence type="ECO:0000313" key="1">
    <source>
        <dbReference type="EMBL" id="GGY89338.1"/>
    </source>
</evidence>
<proteinExistence type="predicted"/>
<evidence type="ECO:0000313" key="2">
    <source>
        <dbReference type="Proteomes" id="UP000619512"/>
    </source>
</evidence>
<dbReference type="EMBL" id="BMWW01000003">
    <property type="protein sequence ID" value="GGY89338.1"/>
    <property type="molecule type" value="Genomic_DNA"/>
</dbReference>
<sequence length="89" mass="10047">MSNRTLIERIESGLADIRAGKISARTFAEIVRNNGRALEGMPYALIREFELLALELEIADWYVEDGFSPELAPLLVKTQAWLAMLPRDV</sequence>
<dbReference type="AlphaFoldDB" id="A0AA87YCP9"/>